<protein>
    <recommendedName>
        <fullName evidence="9">CDK5RAP1-like protein</fullName>
    </recommendedName>
</protein>
<keyword evidence="6" id="KW-0408">Iron</keyword>
<dbReference type="SFLD" id="SFLDG01082">
    <property type="entry name" value="B12-binding_domain_containing"/>
    <property type="match status" value="1"/>
</dbReference>
<keyword evidence="4" id="KW-0949">S-adenosyl-L-methionine</keyword>
<dbReference type="GO" id="GO:0005829">
    <property type="term" value="C:cytosol"/>
    <property type="evidence" value="ECO:0007669"/>
    <property type="project" value="TreeGrafter"/>
</dbReference>
<dbReference type="Gene3D" id="3.40.50.12160">
    <property type="entry name" value="Methylthiotransferase, N-terminal domain"/>
    <property type="match status" value="1"/>
</dbReference>
<keyword evidence="7" id="KW-0411">Iron-sulfur</keyword>
<evidence type="ECO:0000256" key="4">
    <source>
        <dbReference type="ARBA" id="ARBA00022691"/>
    </source>
</evidence>
<evidence type="ECO:0000256" key="3">
    <source>
        <dbReference type="ARBA" id="ARBA00022485"/>
    </source>
</evidence>
<dbReference type="InterPro" id="IPR020612">
    <property type="entry name" value="Methylthiotransferase_CS"/>
</dbReference>
<evidence type="ECO:0000256" key="1">
    <source>
        <dbReference type="ARBA" id="ARBA00001966"/>
    </source>
</evidence>
<dbReference type="Proteomes" id="UP001329430">
    <property type="component" value="Chromosome 7"/>
</dbReference>
<dbReference type="InterPro" id="IPR023404">
    <property type="entry name" value="rSAM_horseshoe"/>
</dbReference>
<dbReference type="SFLD" id="SFLDG01061">
    <property type="entry name" value="methylthiotransferase"/>
    <property type="match status" value="1"/>
</dbReference>
<keyword evidence="5" id="KW-0479">Metal-binding</keyword>
<dbReference type="PROSITE" id="PS51449">
    <property type="entry name" value="MTTASE_N"/>
    <property type="match status" value="1"/>
</dbReference>
<evidence type="ECO:0000256" key="2">
    <source>
        <dbReference type="ARBA" id="ARBA00009815"/>
    </source>
</evidence>
<comment type="function">
    <text evidence="8">Potential regulator of CDK5 activity.</text>
</comment>
<dbReference type="GO" id="GO:0060255">
    <property type="term" value="P:regulation of macromolecule metabolic process"/>
    <property type="evidence" value="ECO:0007669"/>
    <property type="project" value="UniProtKB-ARBA"/>
</dbReference>
<reference evidence="12 13" key="1">
    <citation type="journal article" date="2024" name="Insects">
        <title>An Improved Chromosome-Level Genome Assembly of the Firefly Pyrocoelia pectoralis.</title>
        <authorList>
            <person name="Fu X."/>
            <person name="Meyer-Rochow V.B."/>
            <person name="Ballantyne L."/>
            <person name="Zhu X."/>
        </authorList>
    </citation>
    <scope>NUCLEOTIDE SEQUENCE [LARGE SCALE GENOMIC DNA]</scope>
    <source>
        <strain evidence="12">XCY_ONT2</strain>
    </source>
</reference>
<evidence type="ECO:0000256" key="7">
    <source>
        <dbReference type="ARBA" id="ARBA00023014"/>
    </source>
</evidence>
<dbReference type="SFLD" id="SFLDS00029">
    <property type="entry name" value="Radical_SAM"/>
    <property type="match status" value="1"/>
</dbReference>
<dbReference type="Pfam" id="PF04055">
    <property type="entry name" value="Radical_SAM"/>
    <property type="match status" value="1"/>
</dbReference>
<dbReference type="SFLD" id="SFLDF00413">
    <property type="entry name" value="CDK5RAP1"/>
    <property type="match status" value="1"/>
</dbReference>
<dbReference type="PROSITE" id="PS01278">
    <property type="entry name" value="MTTASE_RADICAL"/>
    <property type="match status" value="1"/>
</dbReference>
<comment type="similarity">
    <text evidence="2">Belongs to the methylthiotransferase family. MiaB subfamily.</text>
</comment>
<evidence type="ECO:0000259" key="10">
    <source>
        <dbReference type="PROSITE" id="PS51449"/>
    </source>
</evidence>
<dbReference type="SUPFAM" id="SSF102114">
    <property type="entry name" value="Radical SAM enzymes"/>
    <property type="match status" value="1"/>
</dbReference>
<dbReference type="GO" id="GO:0051539">
    <property type="term" value="F:4 iron, 4 sulfur cluster binding"/>
    <property type="evidence" value="ECO:0007669"/>
    <property type="project" value="UniProtKB-KW"/>
</dbReference>
<evidence type="ECO:0000256" key="5">
    <source>
        <dbReference type="ARBA" id="ARBA00022723"/>
    </source>
</evidence>
<dbReference type="InterPro" id="IPR006463">
    <property type="entry name" value="MiaB_methiolase"/>
</dbReference>
<dbReference type="GO" id="GO:0046872">
    <property type="term" value="F:metal ion binding"/>
    <property type="evidence" value="ECO:0007669"/>
    <property type="project" value="UniProtKB-KW"/>
</dbReference>
<dbReference type="PANTHER" id="PTHR43020:SF2">
    <property type="entry name" value="MITOCHONDRIAL TRNA METHYLTHIOTRANSFERASE CDK5RAP1"/>
    <property type="match status" value="1"/>
</dbReference>
<dbReference type="Gene3D" id="3.80.30.20">
    <property type="entry name" value="tm_1862 like domain"/>
    <property type="match status" value="1"/>
</dbReference>
<dbReference type="FunFam" id="3.80.30.20:FF:000003">
    <property type="entry name" value="CDK5 regulatory subunit-associated protein 1"/>
    <property type="match status" value="1"/>
</dbReference>
<comment type="cofactor">
    <cofactor evidence="1">
        <name>[4Fe-4S] cluster</name>
        <dbReference type="ChEBI" id="CHEBI:49883"/>
    </cofactor>
</comment>
<feature type="domain" description="MTTase N-terminal" evidence="10">
    <location>
        <begin position="89"/>
        <end position="197"/>
    </location>
</feature>
<dbReference type="NCBIfam" id="TIGR01574">
    <property type="entry name" value="miaB-methiolase"/>
    <property type="match status" value="1"/>
</dbReference>
<keyword evidence="3" id="KW-0004">4Fe-4S</keyword>
<dbReference type="PROSITE" id="PS51918">
    <property type="entry name" value="RADICAL_SAM"/>
    <property type="match status" value="1"/>
</dbReference>
<evidence type="ECO:0000256" key="6">
    <source>
        <dbReference type="ARBA" id="ARBA00023004"/>
    </source>
</evidence>
<evidence type="ECO:0000256" key="8">
    <source>
        <dbReference type="ARBA" id="ARBA00053923"/>
    </source>
</evidence>
<dbReference type="NCBIfam" id="TIGR00089">
    <property type="entry name" value="MiaB/RimO family radical SAM methylthiotransferase"/>
    <property type="match status" value="1"/>
</dbReference>
<dbReference type="PANTHER" id="PTHR43020">
    <property type="entry name" value="CDK5 REGULATORY SUBUNIT-ASSOCIATED PROTEIN 1"/>
    <property type="match status" value="1"/>
</dbReference>
<dbReference type="AlphaFoldDB" id="A0AAN7VAK8"/>
<comment type="caution">
    <text evidence="12">The sequence shown here is derived from an EMBL/GenBank/DDBJ whole genome shotgun (WGS) entry which is preliminary data.</text>
</comment>
<keyword evidence="13" id="KW-1185">Reference proteome</keyword>
<dbReference type="EMBL" id="JAVRBK010000007">
    <property type="protein sequence ID" value="KAK5641966.1"/>
    <property type="molecule type" value="Genomic_DNA"/>
</dbReference>
<dbReference type="GO" id="GO:0035597">
    <property type="term" value="F:tRNA-2-methylthio-N(6)-dimethylallyladenosine(37) synthase activity"/>
    <property type="evidence" value="ECO:0007669"/>
    <property type="project" value="TreeGrafter"/>
</dbReference>
<dbReference type="InterPro" id="IPR006638">
    <property type="entry name" value="Elp3/MiaA/NifB-like_rSAM"/>
</dbReference>
<dbReference type="SFLD" id="SFLDF00273">
    <property type="entry name" value="(dimethylallyl)adenosine_tRNA"/>
    <property type="match status" value="1"/>
</dbReference>
<gene>
    <name evidence="12" type="ORF">RI129_010513</name>
</gene>
<dbReference type="GO" id="GO:0005739">
    <property type="term" value="C:mitochondrion"/>
    <property type="evidence" value="ECO:0007669"/>
    <property type="project" value="TreeGrafter"/>
</dbReference>
<evidence type="ECO:0000313" key="12">
    <source>
        <dbReference type="EMBL" id="KAK5641966.1"/>
    </source>
</evidence>
<dbReference type="InterPro" id="IPR038135">
    <property type="entry name" value="Methylthiotransferase_N_sf"/>
</dbReference>
<dbReference type="InterPro" id="IPR007197">
    <property type="entry name" value="rSAM"/>
</dbReference>
<accession>A0AAN7VAK8</accession>
<dbReference type="GO" id="GO:0080090">
    <property type="term" value="P:regulation of primary metabolic process"/>
    <property type="evidence" value="ECO:0007669"/>
    <property type="project" value="UniProtKB-ARBA"/>
</dbReference>
<dbReference type="InterPro" id="IPR005839">
    <property type="entry name" value="Methylthiotransferase"/>
</dbReference>
<sequence length="575" mass="65976">MSLRFIKIRKLGRILSIPKSYYNSCYCSSSSYIEKEDRKDTPVKKFRKTLLNGPALREFFQNENLKLDKMFDTPEIPYLKNTEILGNSRKVYFDIHGCQMNVNDTEIICDLNEADIVLLITCAIREGAETKIWNRLEYIKGIRNKRQKGKHKMIIGILGCMAERLKHKILERERTVDVVAGPDSYKDLPRLLTLSNNNDNQTAINVQLSVDETYADIMPARMNENAVTAFVSIMRGCDNMCTYCIVPFTRGRERSRPLNSIIEEVRYLSENGVKEVTLLGQNVNSYCDLSERDSFSFTTNLAKGFKTVYKPKMGGIRFATLLERVASINPEMRIRFTSPHPKDFSDDVLEVIKSNPNVCKSLHLPAQSGNSNVLERMRRGYTRESYLELVSRVRSIIPNVALSSDFICGFCGETDEEFNDTISLLKIVRYNMAYLFPYSMREKTTAHRRYEDDVPSHIKQTRLEQMIDTYRSIVKTVNYSQIGQKHLVLVEGESKRSDLCLQGRNDSNCKVIFPIGDIPQINGGQIRTIKQGDYIVVHINVANSQVLKGIPLYHTTLSNFYKSNCTNNEFLNYSI</sequence>
<organism evidence="12 13">
    <name type="scientific">Pyrocoelia pectoralis</name>
    <dbReference type="NCBI Taxonomy" id="417401"/>
    <lineage>
        <taxon>Eukaryota</taxon>
        <taxon>Metazoa</taxon>
        <taxon>Ecdysozoa</taxon>
        <taxon>Arthropoda</taxon>
        <taxon>Hexapoda</taxon>
        <taxon>Insecta</taxon>
        <taxon>Pterygota</taxon>
        <taxon>Neoptera</taxon>
        <taxon>Endopterygota</taxon>
        <taxon>Coleoptera</taxon>
        <taxon>Polyphaga</taxon>
        <taxon>Elateriformia</taxon>
        <taxon>Elateroidea</taxon>
        <taxon>Lampyridae</taxon>
        <taxon>Lampyrinae</taxon>
        <taxon>Pyrocoelia</taxon>
    </lineage>
</organism>
<proteinExistence type="inferred from homology"/>
<dbReference type="InterPro" id="IPR013848">
    <property type="entry name" value="Methylthiotransferase_N"/>
</dbReference>
<dbReference type="Pfam" id="PF00919">
    <property type="entry name" value="UPF0004"/>
    <property type="match status" value="1"/>
</dbReference>
<name>A0AAN7VAK8_9COLE</name>
<dbReference type="FunFam" id="3.40.50.12160:FF:000003">
    <property type="entry name" value="CDK5 regulatory subunit-associated protein 1"/>
    <property type="match status" value="1"/>
</dbReference>
<evidence type="ECO:0000256" key="9">
    <source>
        <dbReference type="ARBA" id="ARBA00074452"/>
    </source>
</evidence>
<dbReference type="SMART" id="SM00729">
    <property type="entry name" value="Elp3"/>
    <property type="match status" value="1"/>
</dbReference>
<dbReference type="InterPro" id="IPR058240">
    <property type="entry name" value="rSAM_sf"/>
</dbReference>
<feature type="domain" description="Radical SAM core" evidence="11">
    <location>
        <begin position="223"/>
        <end position="476"/>
    </location>
</feature>
<evidence type="ECO:0000313" key="13">
    <source>
        <dbReference type="Proteomes" id="UP001329430"/>
    </source>
</evidence>
<evidence type="ECO:0000259" key="11">
    <source>
        <dbReference type="PROSITE" id="PS51918"/>
    </source>
</evidence>